<accession>A0AAJ0MJX2</accession>
<evidence type="ECO:0000313" key="4">
    <source>
        <dbReference type="Proteomes" id="UP001275084"/>
    </source>
</evidence>
<feature type="domain" description="Oxidoreductase acuF-like C2H2 type zinc-finger" evidence="2">
    <location>
        <begin position="86"/>
        <end position="115"/>
    </location>
</feature>
<dbReference type="AlphaFoldDB" id="A0AAJ0MJX2"/>
<gene>
    <name evidence="3" type="ORF">B0T25DRAFT_562163</name>
</gene>
<proteinExistence type="predicted"/>
<dbReference type="PANTHER" id="PTHR35391:SF7">
    <property type="entry name" value="C2H2-TYPE DOMAIN-CONTAINING PROTEIN"/>
    <property type="match status" value="1"/>
</dbReference>
<dbReference type="EMBL" id="JAUIQD010000001">
    <property type="protein sequence ID" value="KAK3363137.1"/>
    <property type="molecule type" value="Genomic_DNA"/>
</dbReference>
<dbReference type="InterPro" id="IPR058925">
    <property type="entry name" value="zf-C2H2_AcuF"/>
</dbReference>
<evidence type="ECO:0000259" key="2">
    <source>
        <dbReference type="Pfam" id="PF26082"/>
    </source>
</evidence>
<comment type="caution">
    <text evidence="3">The sequence shown here is derived from an EMBL/GenBank/DDBJ whole genome shotgun (WGS) entry which is preliminary data.</text>
</comment>
<evidence type="ECO:0000256" key="1">
    <source>
        <dbReference type="SAM" id="MobiDB-lite"/>
    </source>
</evidence>
<dbReference type="Proteomes" id="UP001275084">
    <property type="component" value="Unassembled WGS sequence"/>
</dbReference>
<feature type="compositionally biased region" description="Acidic residues" evidence="1">
    <location>
        <begin position="194"/>
        <end position="204"/>
    </location>
</feature>
<organism evidence="3 4">
    <name type="scientific">Lasiosphaeria hispida</name>
    <dbReference type="NCBI Taxonomy" id="260671"/>
    <lineage>
        <taxon>Eukaryota</taxon>
        <taxon>Fungi</taxon>
        <taxon>Dikarya</taxon>
        <taxon>Ascomycota</taxon>
        <taxon>Pezizomycotina</taxon>
        <taxon>Sordariomycetes</taxon>
        <taxon>Sordariomycetidae</taxon>
        <taxon>Sordariales</taxon>
        <taxon>Lasiosphaeriaceae</taxon>
        <taxon>Lasiosphaeria</taxon>
    </lineage>
</organism>
<reference evidence="3" key="1">
    <citation type="journal article" date="2023" name="Mol. Phylogenet. Evol.">
        <title>Genome-scale phylogeny and comparative genomics of the fungal order Sordariales.</title>
        <authorList>
            <person name="Hensen N."/>
            <person name="Bonometti L."/>
            <person name="Westerberg I."/>
            <person name="Brannstrom I.O."/>
            <person name="Guillou S."/>
            <person name="Cros-Aarteil S."/>
            <person name="Calhoun S."/>
            <person name="Haridas S."/>
            <person name="Kuo A."/>
            <person name="Mondo S."/>
            <person name="Pangilinan J."/>
            <person name="Riley R."/>
            <person name="LaButti K."/>
            <person name="Andreopoulos B."/>
            <person name="Lipzen A."/>
            <person name="Chen C."/>
            <person name="Yan M."/>
            <person name="Daum C."/>
            <person name="Ng V."/>
            <person name="Clum A."/>
            <person name="Steindorff A."/>
            <person name="Ohm R.A."/>
            <person name="Martin F."/>
            <person name="Silar P."/>
            <person name="Natvig D.O."/>
            <person name="Lalanne C."/>
            <person name="Gautier V."/>
            <person name="Ament-Velasquez S.L."/>
            <person name="Kruys A."/>
            <person name="Hutchinson M.I."/>
            <person name="Powell A.J."/>
            <person name="Barry K."/>
            <person name="Miller A.N."/>
            <person name="Grigoriev I.V."/>
            <person name="Debuchy R."/>
            <person name="Gladieux P."/>
            <person name="Hiltunen Thoren M."/>
            <person name="Johannesson H."/>
        </authorList>
    </citation>
    <scope>NUCLEOTIDE SEQUENCE</scope>
    <source>
        <strain evidence="3">CBS 955.72</strain>
    </source>
</reference>
<sequence>MELDDISESLFSATDPQTVTNTTGSMVLPSIFDANPMAAATDSRLDAELLSTFDTYSMATFDSFKTTLSALDQERPRVPTMPSEEGGYIDCPICCLRVPAVSSRRLWKKHVFDDLKPYICTVEDCPKSDAMLSDGIMWARHELSHHEPRVLHKDFECQFCAKSFTNRYPAYLRHVAGHLREISLSVLPIGGHESEEENDEDADEKSENTNSAKEDGTDEGNNEDTNMREKGTRGDGYFVMYIWKCHREGCCLRGLDAEAEDSSGKTAAEQLAERVGTPPGLYEAFARLMEKVALANEESSTDGSYMEAGFALSKT</sequence>
<dbReference type="Pfam" id="PF26082">
    <property type="entry name" value="zf-C2H2_AcuF"/>
    <property type="match status" value="1"/>
</dbReference>
<feature type="region of interest" description="Disordered" evidence="1">
    <location>
        <begin position="192"/>
        <end position="230"/>
    </location>
</feature>
<protein>
    <recommendedName>
        <fullName evidence="2">Oxidoreductase acuF-like C2H2 type zinc-finger domain-containing protein</fullName>
    </recommendedName>
</protein>
<evidence type="ECO:0000313" key="3">
    <source>
        <dbReference type="EMBL" id="KAK3363137.1"/>
    </source>
</evidence>
<keyword evidence="4" id="KW-1185">Reference proteome</keyword>
<reference evidence="3" key="2">
    <citation type="submission" date="2023-06" db="EMBL/GenBank/DDBJ databases">
        <authorList>
            <consortium name="Lawrence Berkeley National Laboratory"/>
            <person name="Haridas S."/>
            <person name="Hensen N."/>
            <person name="Bonometti L."/>
            <person name="Westerberg I."/>
            <person name="Brannstrom I.O."/>
            <person name="Guillou S."/>
            <person name="Cros-Aarteil S."/>
            <person name="Calhoun S."/>
            <person name="Kuo A."/>
            <person name="Mondo S."/>
            <person name="Pangilinan J."/>
            <person name="Riley R."/>
            <person name="Labutti K."/>
            <person name="Andreopoulos B."/>
            <person name="Lipzen A."/>
            <person name="Chen C."/>
            <person name="Yanf M."/>
            <person name="Daum C."/>
            <person name="Ng V."/>
            <person name="Clum A."/>
            <person name="Steindorff A."/>
            <person name="Ohm R."/>
            <person name="Martin F."/>
            <person name="Silar P."/>
            <person name="Natvig D."/>
            <person name="Lalanne C."/>
            <person name="Gautier V."/>
            <person name="Ament-Velasquez S.L."/>
            <person name="Kruys A."/>
            <person name="Hutchinson M.I."/>
            <person name="Powell A.J."/>
            <person name="Barry K."/>
            <person name="Miller A.N."/>
            <person name="Grigoriev I.V."/>
            <person name="Debuchy R."/>
            <person name="Gladieux P."/>
            <person name="Thoren M.H."/>
            <person name="Johannesson H."/>
        </authorList>
    </citation>
    <scope>NUCLEOTIDE SEQUENCE</scope>
    <source>
        <strain evidence="3">CBS 955.72</strain>
    </source>
</reference>
<name>A0AAJ0MJX2_9PEZI</name>
<dbReference type="PANTHER" id="PTHR35391">
    <property type="entry name" value="C2H2-TYPE DOMAIN-CONTAINING PROTEIN-RELATED"/>
    <property type="match status" value="1"/>
</dbReference>